<evidence type="ECO:0000259" key="2">
    <source>
        <dbReference type="PROSITE" id="PS50181"/>
    </source>
</evidence>
<organism evidence="3 4">
    <name type="scientific">Septoria linicola</name>
    <dbReference type="NCBI Taxonomy" id="215465"/>
    <lineage>
        <taxon>Eukaryota</taxon>
        <taxon>Fungi</taxon>
        <taxon>Dikarya</taxon>
        <taxon>Ascomycota</taxon>
        <taxon>Pezizomycotina</taxon>
        <taxon>Dothideomycetes</taxon>
        <taxon>Dothideomycetidae</taxon>
        <taxon>Mycosphaerellales</taxon>
        <taxon>Mycosphaerellaceae</taxon>
        <taxon>Septoria</taxon>
    </lineage>
</organism>
<reference evidence="3" key="1">
    <citation type="submission" date="2022-06" db="EMBL/GenBank/DDBJ databases">
        <title>Complete genome sequences of two strains of the flax pathogen Septoria linicola.</title>
        <authorList>
            <person name="Lapalu N."/>
            <person name="Simon A."/>
            <person name="Demenou B."/>
            <person name="Paumier D."/>
            <person name="Guillot M.-P."/>
            <person name="Gout L."/>
            <person name="Valade R."/>
        </authorList>
    </citation>
    <scope>NUCLEOTIDE SEQUENCE</scope>
    <source>
        <strain evidence="3">SE15195</strain>
    </source>
</reference>
<gene>
    <name evidence="3" type="ORF">Slin15195_G086980</name>
</gene>
<evidence type="ECO:0000313" key="4">
    <source>
        <dbReference type="Proteomes" id="UP001056384"/>
    </source>
</evidence>
<feature type="domain" description="F-box" evidence="2">
    <location>
        <begin position="33"/>
        <end position="79"/>
    </location>
</feature>
<evidence type="ECO:0000256" key="1">
    <source>
        <dbReference type="SAM" id="MobiDB-lite"/>
    </source>
</evidence>
<dbReference type="OrthoDB" id="3800738at2759"/>
<dbReference type="AlphaFoldDB" id="A0A9Q9EME3"/>
<keyword evidence="4" id="KW-1185">Reference proteome</keyword>
<dbReference type="EMBL" id="CP099424">
    <property type="protein sequence ID" value="USW55379.1"/>
    <property type="molecule type" value="Genomic_DNA"/>
</dbReference>
<proteinExistence type="predicted"/>
<dbReference type="Proteomes" id="UP001056384">
    <property type="component" value="Chromosome 7"/>
</dbReference>
<accession>A0A9Q9EME3</accession>
<dbReference type="SUPFAM" id="SSF81383">
    <property type="entry name" value="F-box domain"/>
    <property type="match status" value="1"/>
</dbReference>
<feature type="region of interest" description="Disordered" evidence="1">
    <location>
        <begin position="280"/>
        <end position="305"/>
    </location>
</feature>
<feature type="compositionally biased region" description="Basic residues" evidence="1">
    <location>
        <begin position="283"/>
        <end position="293"/>
    </location>
</feature>
<sequence>MTEEFGSLLAALPGFEATQIEEPTRCRVVQDNSSRQSRLPLEIVEKILVSLPLKPILLCQRFALQWRDLIKRLKCFRQALYLEPVAADFNWLYDHSKTTTWSRVPNAPKYPIVSKVSLEYELELTGDDAFTTVPPILGWNPGPRRRVALASQYNSLLCKFPSLEKPSFEVMSTLKHPTNAAFLPKDQPEASWMRMYSFQPPPEMAEVRWMDLDGSMHEVQLSCEEGLTMGAIMGPVDYSRLRSKCDVHVSFFNCEMALATPEEAAKEKVCNKKDRSWYDAKASKKKGHRKRKGRDVLNGELDMWS</sequence>
<dbReference type="InterPro" id="IPR001810">
    <property type="entry name" value="F-box_dom"/>
</dbReference>
<name>A0A9Q9EME3_9PEZI</name>
<dbReference type="PROSITE" id="PS50181">
    <property type="entry name" value="FBOX"/>
    <property type="match status" value="1"/>
</dbReference>
<dbReference type="InterPro" id="IPR036047">
    <property type="entry name" value="F-box-like_dom_sf"/>
</dbReference>
<evidence type="ECO:0000313" key="3">
    <source>
        <dbReference type="EMBL" id="USW55379.1"/>
    </source>
</evidence>
<protein>
    <submittedName>
        <fullName evidence="3">F-box domain-containing protein</fullName>
    </submittedName>
</protein>